<keyword evidence="2 5" id="KW-0378">Hydrolase</keyword>
<evidence type="ECO:0000259" key="6">
    <source>
        <dbReference type="Pfam" id="PF00270"/>
    </source>
</evidence>
<evidence type="ECO:0000256" key="4">
    <source>
        <dbReference type="ARBA" id="ARBA00022840"/>
    </source>
</evidence>
<proteinExistence type="inferred from homology"/>
<evidence type="ECO:0000256" key="3">
    <source>
        <dbReference type="ARBA" id="ARBA00022806"/>
    </source>
</evidence>
<comment type="catalytic activity">
    <reaction evidence="5">
        <text>ATP + H2O = ADP + phosphate + H(+)</text>
        <dbReference type="Rhea" id="RHEA:13065"/>
        <dbReference type="ChEBI" id="CHEBI:15377"/>
        <dbReference type="ChEBI" id="CHEBI:15378"/>
        <dbReference type="ChEBI" id="CHEBI:30616"/>
        <dbReference type="ChEBI" id="CHEBI:43474"/>
        <dbReference type="ChEBI" id="CHEBI:456216"/>
        <dbReference type="EC" id="3.6.4.13"/>
    </reaction>
</comment>
<comment type="function">
    <text evidence="5">RNA helicase.</text>
</comment>
<dbReference type="Proteomes" id="UP000094801">
    <property type="component" value="Unassembled WGS sequence"/>
</dbReference>
<keyword evidence="1 5" id="KW-0547">Nucleotide-binding</keyword>
<dbReference type="PANTHER" id="PTHR24031">
    <property type="entry name" value="RNA HELICASE"/>
    <property type="match status" value="1"/>
</dbReference>
<dbReference type="InterPro" id="IPR027417">
    <property type="entry name" value="P-loop_NTPase"/>
</dbReference>
<accession>A0A1E4T153</accession>
<evidence type="ECO:0000256" key="1">
    <source>
        <dbReference type="ARBA" id="ARBA00022741"/>
    </source>
</evidence>
<dbReference type="EC" id="3.6.4.13" evidence="5"/>
<sequence length="693" mass="79019">MIYRGIPSCTRLPTRISIRNLFTSSISLHRNITATPNPSHPKRNNEQLDIDHNLINDDNALLDTILNEESGQGSQDHELKGTQYWRKQYGKQINKVNRTLNQRLESHLKKNMGAIKSYNETYKKAPIDRVKIDLSKEDLKFGDYYKNDVLLRCLRSYLTSDTPTDFQKRLLSLTSSYLSTIAKGDQGSGRSLALIIHALFLKRSRRRGPGITSLLILRSNEAVIQYRKIINDIYLHLPESQRGESAKLAQFLYRSDKDTEAQQQKTLAMFPTPHILVTTPNRLLDLLSSRGMDFVKVNSLPFIAVDDFDTMVDVNNFLGGKTEPPVVQLLNYVVKLQDYRRSHNEPHPQIIFTVSACTSDSLLEEIKEGTKWFDWNKFVPMGSFESAGELPYTNYIPSNVGLSTVLINPDLSNEKTLKLTLTDMVKFEYGDDIRVWLDKLYRTSKGHDAYYQRERKIKRASITKEVKKIELVVLVGGLVKLVMGKNSDLKGKKALIVHSDEVNGFNIQQFLFNTNIPSRIYNVNRDADFFTQPITEEENTQFLTINSSALSGLTFKGLDNIILLGMDSIKSAANFVSVGGRFRDADSSPIDDSLYKDFGSVIKDSAEVPPEKRIFLLSSKFDFTHSERNFIERLCIRSGLIKQFGSVGSVETEFDKLSYEREFSGDYQYSLHDGVSPAEVMEYSEELEKNYKE</sequence>
<dbReference type="InterPro" id="IPR011545">
    <property type="entry name" value="DEAD/DEAH_box_helicase_dom"/>
</dbReference>
<dbReference type="Gene3D" id="3.40.50.300">
    <property type="entry name" value="P-loop containing nucleotide triphosphate hydrolases"/>
    <property type="match status" value="1"/>
</dbReference>
<dbReference type="EMBL" id="KV453852">
    <property type="protein sequence ID" value="ODV85464.1"/>
    <property type="molecule type" value="Genomic_DNA"/>
</dbReference>
<evidence type="ECO:0000313" key="8">
    <source>
        <dbReference type="Proteomes" id="UP000094801"/>
    </source>
</evidence>
<reference evidence="8" key="1">
    <citation type="submission" date="2016-04" db="EMBL/GenBank/DDBJ databases">
        <title>Comparative genomics of biotechnologically important yeasts.</title>
        <authorList>
            <consortium name="DOE Joint Genome Institute"/>
            <person name="Riley R."/>
            <person name="Haridas S."/>
            <person name="Wolfe K.H."/>
            <person name="Lopes M.R."/>
            <person name="Hittinger C.T."/>
            <person name="Goker M."/>
            <person name="Salamov A."/>
            <person name="Wisecaver J."/>
            <person name="Long T.M."/>
            <person name="Aerts A.L."/>
            <person name="Barry K."/>
            <person name="Choi C."/>
            <person name="Clum A."/>
            <person name="Coughlan A.Y."/>
            <person name="Deshpande S."/>
            <person name="Douglass A.P."/>
            <person name="Hanson S.J."/>
            <person name="Klenk H.-P."/>
            <person name="Labutti K."/>
            <person name="Lapidus A."/>
            <person name="Lindquist E."/>
            <person name="Lipzen A."/>
            <person name="Meier-Kolthoff J.P."/>
            <person name="Ohm R.A."/>
            <person name="Otillar R.P."/>
            <person name="Pangilinan J."/>
            <person name="Peng Y."/>
            <person name="Rokas A."/>
            <person name="Rosa C.A."/>
            <person name="Scheuner C."/>
            <person name="Sibirny A.A."/>
            <person name="Slot J.C."/>
            <person name="Stielow J.B."/>
            <person name="Sun H."/>
            <person name="Kurtzman C.P."/>
            <person name="Blackwell M."/>
            <person name="Grigoriev I.V."/>
            <person name="Jeffries T.W."/>
        </authorList>
    </citation>
    <scope>NUCLEOTIDE SEQUENCE [LARGE SCALE GENOMIC DNA]</scope>
    <source>
        <strain evidence="8">NRRL YB-2248</strain>
    </source>
</reference>
<evidence type="ECO:0000313" key="7">
    <source>
        <dbReference type="EMBL" id="ODV85464.1"/>
    </source>
</evidence>
<dbReference type="GO" id="GO:0016787">
    <property type="term" value="F:hydrolase activity"/>
    <property type="evidence" value="ECO:0007669"/>
    <property type="project" value="UniProtKB-KW"/>
</dbReference>
<dbReference type="SUPFAM" id="SSF52540">
    <property type="entry name" value="P-loop containing nucleoside triphosphate hydrolases"/>
    <property type="match status" value="1"/>
</dbReference>
<comment type="domain">
    <text evidence="5">The Q motif is unique to and characteristic of the DEAD box family of RNA helicases and controls ATP binding and hydrolysis.</text>
</comment>
<dbReference type="AlphaFoldDB" id="A0A1E4T153"/>
<comment type="similarity">
    <text evidence="5">Belongs to the DEAD box helicase family.</text>
</comment>
<gene>
    <name evidence="7" type="ORF">CANARDRAFT_7577</name>
</gene>
<dbReference type="STRING" id="983967.A0A1E4T153"/>
<dbReference type="GO" id="GO:0005524">
    <property type="term" value="F:ATP binding"/>
    <property type="evidence" value="ECO:0007669"/>
    <property type="project" value="UniProtKB-UniRule"/>
</dbReference>
<evidence type="ECO:0000256" key="2">
    <source>
        <dbReference type="ARBA" id="ARBA00022801"/>
    </source>
</evidence>
<feature type="domain" description="DEAD/DEAH-box helicase" evidence="6">
    <location>
        <begin position="165"/>
        <end position="314"/>
    </location>
</feature>
<keyword evidence="8" id="KW-1185">Reference proteome</keyword>
<dbReference type="GO" id="GO:0003724">
    <property type="term" value="F:RNA helicase activity"/>
    <property type="evidence" value="ECO:0007669"/>
    <property type="project" value="UniProtKB-EC"/>
</dbReference>
<organism evidence="7 8">
    <name type="scientific">[Candida] arabinofermentans NRRL YB-2248</name>
    <dbReference type="NCBI Taxonomy" id="983967"/>
    <lineage>
        <taxon>Eukaryota</taxon>
        <taxon>Fungi</taxon>
        <taxon>Dikarya</taxon>
        <taxon>Ascomycota</taxon>
        <taxon>Saccharomycotina</taxon>
        <taxon>Pichiomycetes</taxon>
        <taxon>Pichiales</taxon>
        <taxon>Pichiaceae</taxon>
        <taxon>Ogataea</taxon>
        <taxon>Ogataea/Candida clade</taxon>
    </lineage>
</organism>
<dbReference type="OrthoDB" id="9984275at2759"/>
<evidence type="ECO:0000256" key="5">
    <source>
        <dbReference type="RuleBase" id="RU365068"/>
    </source>
</evidence>
<dbReference type="GO" id="GO:0003723">
    <property type="term" value="F:RNA binding"/>
    <property type="evidence" value="ECO:0007669"/>
    <property type="project" value="UniProtKB-UniRule"/>
</dbReference>
<protein>
    <recommendedName>
        <fullName evidence="5">ATP-dependent RNA helicase</fullName>
        <ecNumber evidence="5">3.6.4.13</ecNumber>
    </recommendedName>
</protein>
<keyword evidence="5" id="KW-0694">RNA-binding</keyword>
<name>A0A1E4T153_9ASCO</name>
<dbReference type="Pfam" id="PF00270">
    <property type="entry name" value="DEAD"/>
    <property type="match status" value="1"/>
</dbReference>
<keyword evidence="4 5" id="KW-0067">ATP-binding</keyword>
<keyword evidence="3 5" id="KW-0347">Helicase</keyword>